<evidence type="ECO:0000313" key="2">
    <source>
        <dbReference type="EMBL" id="KKK56522.1"/>
    </source>
</evidence>
<evidence type="ECO:0000256" key="1">
    <source>
        <dbReference type="ARBA" id="ARBA00006484"/>
    </source>
</evidence>
<dbReference type="PANTHER" id="PTHR42879">
    <property type="entry name" value="3-OXOACYL-(ACYL-CARRIER-PROTEIN) REDUCTASE"/>
    <property type="match status" value="1"/>
</dbReference>
<organism evidence="2">
    <name type="scientific">marine sediment metagenome</name>
    <dbReference type="NCBI Taxonomy" id="412755"/>
    <lineage>
        <taxon>unclassified sequences</taxon>
        <taxon>metagenomes</taxon>
        <taxon>ecological metagenomes</taxon>
    </lineage>
</organism>
<dbReference type="InterPro" id="IPR050259">
    <property type="entry name" value="SDR"/>
</dbReference>
<dbReference type="InterPro" id="IPR036291">
    <property type="entry name" value="NAD(P)-bd_dom_sf"/>
</dbReference>
<protein>
    <recommendedName>
        <fullName evidence="3">Short-chain dehydrogenase/reductase SDR</fullName>
    </recommendedName>
</protein>
<dbReference type="PANTHER" id="PTHR42879:SF2">
    <property type="entry name" value="3-OXOACYL-[ACYL-CARRIER-PROTEIN] REDUCTASE FABG"/>
    <property type="match status" value="1"/>
</dbReference>
<proteinExistence type="inferred from homology"/>
<reference evidence="2" key="1">
    <citation type="journal article" date="2015" name="Nature">
        <title>Complex archaea that bridge the gap between prokaryotes and eukaryotes.</title>
        <authorList>
            <person name="Spang A."/>
            <person name="Saw J.H."/>
            <person name="Jorgensen S.L."/>
            <person name="Zaremba-Niedzwiedzka K."/>
            <person name="Martijn J."/>
            <person name="Lind A.E."/>
            <person name="van Eijk R."/>
            <person name="Schleper C."/>
            <person name="Guy L."/>
            <person name="Ettema T.J."/>
        </authorList>
    </citation>
    <scope>NUCLEOTIDE SEQUENCE</scope>
</reference>
<evidence type="ECO:0008006" key="3">
    <source>
        <dbReference type="Google" id="ProtNLM"/>
    </source>
</evidence>
<accession>A0A0F8WI36</accession>
<dbReference type="SUPFAM" id="SSF51735">
    <property type="entry name" value="NAD(P)-binding Rossmann-fold domains"/>
    <property type="match status" value="1"/>
</dbReference>
<dbReference type="EMBL" id="LAZR01064953">
    <property type="protein sequence ID" value="KKK56522.1"/>
    <property type="molecule type" value="Genomic_DNA"/>
</dbReference>
<gene>
    <name evidence="2" type="ORF">LCGC14_3063690</name>
</gene>
<comment type="caution">
    <text evidence="2">The sequence shown here is derived from an EMBL/GenBank/DDBJ whole genome shotgun (WGS) entry which is preliminary data.</text>
</comment>
<sequence>MTDQIQSLTQLKQRMNEDLFDLSGRVAVITGGSSGIGKAMAAGLAHYGAKVVITSSNSEKCKAAAKELKQIETQVLPLPADVSQPDQVAAMVERTVNEWGRLDILINSSGIYHGTPAMEMTADEWRRVMAVDLDGAFYCCQAAGKAMAEAGQGSIINITSL</sequence>
<dbReference type="Pfam" id="PF00106">
    <property type="entry name" value="adh_short"/>
    <property type="match status" value="1"/>
</dbReference>
<dbReference type="Gene3D" id="3.40.50.720">
    <property type="entry name" value="NAD(P)-binding Rossmann-like Domain"/>
    <property type="match status" value="1"/>
</dbReference>
<dbReference type="InterPro" id="IPR002347">
    <property type="entry name" value="SDR_fam"/>
</dbReference>
<dbReference type="AlphaFoldDB" id="A0A0F8WI36"/>
<name>A0A0F8WI36_9ZZZZ</name>
<comment type="similarity">
    <text evidence="1">Belongs to the short-chain dehydrogenases/reductases (SDR) family.</text>
</comment>
<dbReference type="PRINTS" id="PR00081">
    <property type="entry name" value="GDHRDH"/>
</dbReference>
<feature type="non-terminal residue" evidence="2">
    <location>
        <position position="161"/>
    </location>
</feature>